<sequence length="411" mass="45791">MSLFGNPPAQQQGTSLFGSSLNQGAQQNKPLFGATTTQNQTSQPQQTTSLFGSLGQTQNQQQNPQQQQQPQQGGSSLFGGNRPAGTPSLFGQPQQQQQQQQQQNAQQPSGGSLFSGGMGGSTQNANPLGASLLNNSTSQAQQLMAQSQLAARLAETMKPREKSIPEQMELLLRRWSPESPQCQMQAYFYNSVPPGTAPFWQPGPEDDEQKWEEALSKKPSENTVPVLARGFQQLGLRLRMQVQAVQQLQTRLHEMNNSLEAMMQNHELSLSVRAAEAKRRHVGLSQKCLGLAIKVQVLRSRGFVMDGPEEELRRKLEGLERKVFDPGFAGREEEIWARMVALRERTGWLQKESEKLGRQVEEGSGGISEEILAKVKKILNDYDVQITHLRKELEQVQLEYKQWETSQRGGS</sequence>
<dbReference type="GO" id="GO:0006999">
    <property type="term" value="P:nuclear pore organization"/>
    <property type="evidence" value="ECO:0007669"/>
    <property type="project" value="TreeGrafter"/>
</dbReference>
<keyword evidence="8" id="KW-1185">Reference proteome</keyword>
<dbReference type="GO" id="GO:0044613">
    <property type="term" value="C:nuclear pore central transport channel"/>
    <property type="evidence" value="ECO:0007669"/>
    <property type="project" value="TreeGrafter"/>
</dbReference>
<feature type="compositionally biased region" description="Low complexity" evidence="5">
    <location>
        <begin position="56"/>
        <end position="72"/>
    </location>
</feature>
<dbReference type="InterPro" id="IPR025712">
    <property type="entry name" value="Nup54_alpha-helical_dom"/>
</dbReference>
<evidence type="ECO:0000256" key="3">
    <source>
        <dbReference type="ARBA" id="ARBA00023242"/>
    </source>
</evidence>
<proteinExistence type="predicted"/>
<feature type="coiled-coil region" evidence="4">
    <location>
        <begin position="379"/>
        <end position="406"/>
    </location>
</feature>
<reference evidence="7 8" key="1">
    <citation type="submission" date="2017-05" db="EMBL/GenBank/DDBJ databases">
        <title>Draft genome sequence of Elsinoe australis.</title>
        <authorList>
            <person name="Cheng Q."/>
        </authorList>
    </citation>
    <scope>NUCLEOTIDE SEQUENCE [LARGE SCALE GENOMIC DNA]</scope>
    <source>
        <strain evidence="7 8">NL1</strain>
    </source>
</reference>
<dbReference type="InterPro" id="IPR024864">
    <property type="entry name" value="Nup54/Nup57/Nup44"/>
</dbReference>
<dbReference type="Pfam" id="PF13874">
    <property type="entry name" value="Nup54"/>
    <property type="match status" value="1"/>
</dbReference>
<feature type="region of interest" description="Disordered" evidence="5">
    <location>
        <begin position="1"/>
        <end position="132"/>
    </location>
</feature>
<evidence type="ECO:0000313" key="8">
    <source>
        <dbReference type="Proteomes" id="UP000243723"/>
    </source>
</evidence>
<dbReference type="Pfam" id="PF18570">
    <property type="entry name" value="Nup54_57_C"/>
    <property type="match status" value="1"/>
</dbReference>
<organism evidence="7 8">
    <name type="scientific">Elsinoe australis</name>
    <dbReference type="NCBI Taxonomy" id="40998"/>
    <lineage>
        <taxon>Eukaryota</taxon>
        <taxon>Fungi</taxon>
        <taxon>Dikarya</taxon>
        <taxon>Ascomycota</taxon>
        <taxon>Pezizomycotina</taxon>
        <taxon>Dothideomycetes</taxon>
        <taxon>Dothideomycetidae</taxon>
        <taxon>Myriangiales</taxon>
        <taxon>Elsinoaceae</taxon>
        <taxon>Elsinoe</taxon>
    </lineage>
</organism>
<comment type="subcellular location">
    <subcellularLocation>
        <location evidence="1">Nucleus</location>
    </subcellularLocation>
</comment>
<dbReference type="OrthoDB" id="6162375at2759"/>
<dbReference type="STRING" id="40998.A0A2P7ZAM2"/>
<feature type="compositionally biased region" description="Polar residues" evidence="5">
    <location>
        <begin position="8"/>
        <end position="29"/>
    </location>
</feature>
<evidence type="ECO:0000256" key="2">
    <source>
        <dbReference type="ARBA" id="ARBA00022448"/>
    </source>
</evidence>
<dbReference type="Gene3D" id="1.20.5.490">
    <property type="entry name" value="Single helix bin"/>
    <property type="match status" value="1"/>
</dbReference>
<name>A0A2P7ZAM2_9PEZI</name>
<dbReference type="AlphaFoldDB" id="A0A2P7ZAM2"/>
<feature type="compositionally biased region" description="Low complexity" evidence="5">
    <location>
        <begin position="92"/>
        <end position="112"/>
    </location>
</feature>
<comment type="caution">
    <text evidence="7">The sequence shown here is derived from an EMBL/GenBank/DDBJ whole genome shotgun (WGS) entry which is preliminary data.</text>
</comment>
<dbReference type="Proteomes" id="UP000243723">
    <property type="component" value="Unassembled WGS sequence"/>
</dbReference>
<evidence type="ECO:0000256" key="4">
    <source>
        <dbReference type="SAM" id="Coils"/>
    </source>
</evidence>
<accession>A0A2P7ZAM2</accession>
<feature type="compositionally biased region" description="Low complexity" evidence="5">
    <location>
        <begin position="35"/>
        <end position="48"/>
    </location>
</feature>
<feature type="domain" description="Nucleoporin Nup54 alpha-helical" evidence="6">
    <location>
        <begin position="203"/>
        <end position="339"/>
    </location>
</feature>
<keyword evidence="4" id="KW-0175">Coiled coil</keyword>
<dbReference type="GO" id="GO:0006607">
    <property type="term" value="P:NLS-bearing protein import into nucleus"/>
    <property type="evidence" value="ECO:0007669"/>
    <property type="project" value="TreeGrafter"/>
</dbReference>
<dbReference type="GO" id="GO:0017056">
    <property type="term" value="F:structural constituent of nuclear pore"/>
    <property type="evidence" value="ECO:0007669"/>
    <property type="project" value="TreeGrafter"/>
</dbReference>
<dbReference type="EMBL" id="NHZQ01000251">
    <property type="protein sequence ID" value="PSK45254.1"/>
    <property type="molecule type" value="Genomic_DNA"/>
</dbReference>
<evidence type="ECO:0000256" key="5">
    <source>
        <dbReference type="SAM" id="MobiDB-lite"/>
    </source>
</evidence>
<keyword evidence="2" id="KW-0813">Transport</keyword>
<dbReference type="Gene3D" id="1.20.5.3600">
    <property type="match status" value="1"/>
</dbReference>
<dbReference type="PANTHER" id="PTHR13000">
    <property type="entry name" value="NUCLEOPORIN P54"/>
    <property type="match status" value="1"/>
</dbReference>
<keyword evidence="3" id="KW-0539">Nucleus</keyword>
<evidence type="ECO:0000256" key="1">
    <source>
        <dbReference type="ARBA" id="ARBA00004123"/>
    </source>
</evidence>
<dbReference type="GO" id="GO:0036228">
    <property type="term" value="P:protein localization to nuclear inner membrane"/>
    <property type="evidence" value="ECO:0007669"/>
    <property type="project" value="TreeGrafter"/>
</dbReference>
<gene>
    <name evidence="7" type="ORF">B9Z65_2394</name>
</gene>
<dbReference type="PANTHER" id="PTHR13000:SF0">
    <property type="entry name" value="NUCLEOPORIN P54"/>
    <property type="match status" value="1"/>
</dbReference>
<protein>
    <recommendedName>
        <fullName evidence="6">Nucleoporin Nup54 alpha-helical domain-containing protein</fullName>
    </recommendedName>
</protein>
<evidence type="ECO:0000313" key="7">
    <source>
        <dbReference type="EMBL" id="PSK45254.1"/>
    </source>
</evidence>
<evidence type="ECO:0000259" key="6">
    <source>
        <dbReference type="Pfam" id="PF13874"/>
    </source>
</evidence>